<reference evidence="4" key="1">
    <citation type="journal article" date="2014" name="Genome Announc.">
        <title>Genome sequence and annotation of Acremonium chrysogenum, producer of the beta-lactam antibiotic cephalosporin C.</title>
        <authorList>
            <person name="Terfehr D."/>
            <person name="Dahlmann T.A."/>
            <person name="Specht T."/>
            <person name="Zadra I."/>
            <person name="Kuernsteiner H."/>
            <person name="Kueck U."/>
        </authorList>
    </citation>
    <scope>NUCLEOTIDE SEQUENCE [LARGE SCALE GENOMIC DNA]</scope>
    <source>
        <strain evidence="4">ATCC 11550 / CBS 779.69 / DSM 880 / IAM 14645 / JCM 23072 / IMI 49137</strain>
    </source>
</reference>
<protein>
    <recommendedName>
        <fullName evidence="5">Zn(2)-C6 fungal-type domain-containing protein</fullName>
    </recommendedName>
</protein>
<dbReference type="AlphaFoldDB" id="A0A086TC69"/>
<dbReference type="CDD" id="cd00067">
    <property type="entry name" value="GAL4"/>
    <property type="match status" value="1"/>
</dbReference>
<dbReference type="Proteomes" id="UP000029964">
    <property type="component" value="Unassembled WGS sequence"/>
</dbReference>
<sequence length="425" mass="46366">MFLTFKPSGRGSARNGNGMRQVAAAHAGLGPGRRAACVNCQKKKIRCRGDVGTCDDCRACQIACVRSDEARRKRARTQKGGSKDLGRRSANASTGAKAFTPGSRTQERPAPQPPDPQFADWERFLREPTLHGENTRSAEPSEPVAPYGLGVTVLDTPPGSSPYEPLDTIPFPEDHALGNVPEGLFFITPPSAEPNGGPSCECMGSILGIVQKLDDDEFHLRSLSVDQVLKLQKWMVFKCLAPLQCQQCGQDARTQSTILVICERMVEMFQCLSTRLTRLHQGFDLYVQRNGIGAFEILQLPESLSDSGTPLDAPPPDHDQAHATTARLYDGVTGEAGVSIVCTIHLFSEDFRAQYSGDEQCRMIGVLLRMQIDNCARLLHRLCSLSASQPARSGKIRAMGRRLRDLEKAAGESLEAISLAFSQNI</sequence>
<dbReference type="GO" id="GO:0008270">
    <property type="term" value="F:zinc ion binding"/>
    <property type="evidence" value="ECO:0007669"/>
    <property type="project" value="InterPro"/>
</dbReference>
<evidence type="ECO:0008006" key="5">
    <source>
        <dbReference type="Google" id="ProtNLM"/>
    </source>
</evidence>
<feature type="region of interest" description="Disordered" evidence="2">
    <location>
        <begin position="70"/>
        <end position="119"/>
    </location>
</feature>
<evidence type="ECO:0000256" key="1">
    <source>
        <dbReference type="ARBA" id="ARBA00023242"/>
    </source>
</evidence>
<evidence type="ECO:0000313" key="3">
    <source>
        <dbReference type="EMBL" id="KFH46951.1"/>
    </source>
</evidence>
<name>A0A086TC69_HAPC1</name>
<proteinExistence type="predicted"/>
<gene>
    <name evidence="3" type="ORF">ACRE_022910</name>
</gene>
<dbReference type="GO" id="GO:0000981">
    <property type="term" value="F:DNA-binding transcription factor activity, RNA polymerase II-specific"/>
    <property type="evidence" value="ECO:0007669"/>
    <property type="project" value="InterPro"/>
</dbReference>
<dbReference type="STRING" id="857340.A0A086TC69"/>
<dbReference type="Gene3D" id="4.10.240.10">
    <property type="entry name" value="Zn(2)-C6 fungal-type DNA-binding domain"/>
    <property type="match status" value="1"/>
</dbReference>
<comment type="caution">
    <text evidence="3">The sequence shown here is derived from an EMBL/GenBank/DDBJ whole genome shotgun (WGS) entry which is preliminary data.</text>
</comment>
<dbReference type="SUPFAM" id="SSF57701">
    <property type="entry name" value="Zn2/Cys6 DNA-binding domain"/>
    <property type="match status" value="1"/>
</dbReference>
<dbReference type="InterPro" id="IPR036864">
    <property type="entry name" value="Zn2-C6_fun-type_DNA-bd_sf"/>
</dbReference>
<dbReference type="HOGENOM" id="CLU_051036_0_0_1"/>
<accession>A0A086TC69</accession>
<dbReference type="EMBL" id="JPKY01000014">
    <property type="protein sequence ID" value="KFH46951.1"/>
    <property type="molecule type" value="Genomic_DNA"/>
</dbReference>
<keyword evidence="4" id="KW-1185">Reference proteome</keyword>
<evidence type="ECO:0000313" key="4">
    <source>
        <dbReference type="Proteomes" id="UP000029964"/>
    </source>
</evidence>
<dbReference type="InterPro" id="IPR001138">
    <property type="entry name" value="Zn2Cys6_DnaBD"/>
</dbReference>
<dbReference type="OrthoDB" id="4356994at2759"/>
<evidence type="ECO:0000256" key="2">
    <source>
        <dbReference type="SAM" id="MobiDB-lite"/>
    </source>
</evidence>
<organism evidence="3 4">
    <name type="scientific">Hapsidospora chrysogenum (strain ATCC 11550 / CBS 779.69 / DSM 880 / IAM 14645 / JCM 23072 / IMI 49137)</name>
    <name type="common">Acremonium chrysogenum</name>
    <dbReference type="NCBI Taxonomy" id="857340"/>
    <lineage>
        <taxon>Eukaryota</taxon>
        <taxon>Fungi</taxon>
        <taxon>Dikarya</taxon>
        <taxon>Ascomycota</taxon>
        <taxon>Pezizomycotina</taxon>
        <taxon>Sordariomycetes</taxon>
        <taxon>Hypocreomycetidae</taxon>
        <taxon>Hypocreales</taxon>
        <taxon>Bionectriaceae</taxon>
        <taxon>Hapsidospora</taxon>
    </lineage>
</organism>
<keyword evidence="1" id="KW-0539">Nucleus</keyword>